<sequence length="139" mass="15591">MRLLLKRLLSRISVSACRITGTLILCGFPNVDKSSFINNVTRADVEVQPYAFATKARHLDYKVLRWQVIDTPGILDQPLEERNTIEMQAVTALAHLKAAVLFIMDISEQCNKTIAEQAKVVAVGWENELNIVTFVHGLI</sequence>
<keyword evidence="3" id="KW-1185">Reference proteome</keyword>
<evidence type="ECO:0000313" key="2">
    <source>
        <dbReference type="EMBL" id="CAJ0603885.1"/>
    </source>
</evidence>
<dbReference type="Proteomes" id="UP001176961">
    <property type="component" value="Unassembled WGS sequence"/>
</dbReference>
<comment type="caution">
    <text evidence="2">The sequence shown here is derived from an EMBL/GenBank/DDBJ whole genome shotgun (WGS) entry which is preliminary data.</text>
</comment>
<dbReference type="PANTHER" id="PTHR45759">
    <property type="entry name" value="NUCLEOLAR GTP-BINDING PROTEIN 1"/>
    <property type="match status" value="1"/>
</dbReference>
<name>A0AA36H511_CYLNA</name>
<dbReference type="PRINTS" id="PR00326">
    <property type="entry name" value="GTP1OBG"/>
</dbReference>
<dbReference type="SUPFAM" id="SSF52540">
    <property type="entry name" value="P-loop containing nucleoside triphosphate hydrolases"/>
    <property type="match status" value="1"/>
</dbReference>
<dbReference type="AlphaFoldDB" id="A0AA36H511"/>
<dbReference type="Pfam" id="PF06858">
    <property type="entry name" value="NOG1"/>
    <property type="match status" value="1"/>
</dbReference>
<proteinExistence type="predicted"/>
<organism evidence="2 3">
    <name type="scientific">Cylicocyclus nassatus</name>
    <name type="common">Nematode worm</name>
    <dbReference type="NCBI Taxonomy" id="53992"/>
    <lineage>
        <taxon>Eukaryota</taxon>
        <taxon>Metazoa</taxon>
        <taxon>Ecdysozoa</taxon>
        <taxon>Nematoda</taxon>
        <taxon>Chromadorea</taxon>
        <taxon>Rhabditida</taxon>
        <taxon>Rhabditina</taxon>
        <taxon>Rhabditomorpha</taxon>
        <taxon>Strongyloidea</taxon>
        <taxon>Strongylidae</taxon>
        <taxon>Cylicocyclus</taxon>
    </lineage>
</organism>
<dbReference type="InterPro" id="IPR006073">
    <property type="entry name" value="GTP-bd"/>
</dbReference>
<dbReference type="EMBL" id="CATQJL010000305">
    <property type="protein sequence ID" value="CAJ0603885.1"/>
    <property type="molecule type" value="Genomic_DNA"/>
</dbReference>
<dbReference type="Gene3D" id="3.40.50.300">
    <property type="entry name" value="P-loop containing nucleotide triphosphate hydrolases"/>
    <property type="match status" value="1"/>
</dbReference>
<feature type="domain" description="Nucleolar GTP-binding protein 1 Rossman-fold" evidence="1">
    <location>
        <begin position="84"/>
        <end position="120"/>
    </location>
</feature>
<reference evidence="2" key="1">
    <citation type="submission" date="2023-07" db="EMBL/GenBank/DDBJ databases">
        <authorList>
            <consortium name="CYATHOMIX"/>
        </authorList>
    </citation>
    <scope>NUCLEOTIDE SEQUENCE</scope>
    <source>
        <strain evidence="2">N/A</strain>
    </source>
</reference>
<gene>
    <name evidence="2" type="ORF">CYNAS_LOCUS15868</name>
</gene>
<evidence type="ECO:0000313" key="3">
    <source>
        <dbReference type="Proteomes" id="UP001176961"/>
    </source>
</evidence>
<dbReference type="InterPro" id="IPR027417">
    <property type="entry name" value="P-loop_NTPase"/>
</dbReference>
<dbReference type="InterPro" id="IPR010674">
    <property type="entry name" value="NOG1_Rossman_fold_dom"/>
</dbReference>
<evidence type="ECO:0000259" key="1">
    <source>
        <dbReference type="Pfam" id="PF06858"/>
    </source>
</evidence>
<accession>A0AA36H511</accession>
<protein>
    <recommendedName>
        <fullName evidence="1">Nucleolar GTP-binding protein 1 Rossman-fold domain-containing protein</fullName>
    </recommendedName>
</protein>
<dbReference type="GO" id="GO:0005525">
    <property type="term" value="F:GTP binding"/>
    <property type="evidence" value="ECO:0007669"/>
    <property type="project" value="InterPro"/>
</dbReference>